<dbReference type="EMBL" id="FQZL01000032">
    <property type="protein sequence ID" value="SHJ71152.1"/>
    <property type="molecule type" value="Genomic_DNA"/>
</dbReference>
<accession>A0A1M6LJ17</accession>
<keyword evidence="1" id="KW-1133">Transmembrane helix</keyword>
<dbReference type="RefSeq" id="WP_073050561.1">
    <property type="nucleotide sequence ID" value="NZ_FQZL01000032.1"/>
</dbReference>
<feature type="transmembrane region" description="Helical" evidence="1">
    <location>
        <begin position="35"/>
        <end position="58"/>
    </location>
</feature>
<reference evidence="2 3" key="1">
    <citation type="submission" date="2016-11" db="EMBL/GenBank/DDBJ databases">
        <authorList>
            <person name="Jaros S."/>
            <person name="Januszkiewicz K."/>
            <person name="Wedrychowicz H."/>
        </authorList>
    </citation>
    <scope>NUCLEOTIDE SEQUENCE [LARGE SCALE GENOMIC DNA]</scope>
    <source>
        <strain evidence="2 3">DSM 17477</strain>
    </source>
</reference>
<evidence type="ECO:0000256" key="1">
    <source>
        <dbReference type="SAM" id="Phobius"/>
    </source>
</evidence>
<dbReference type="Proteomes" id="UP000184052">
    <property type="component" value="Unassembled WGS sequence"/>
</dbReference>
<keyword evidence="1" id="KW-0472">Membrane</keyword>
<feature type="transmembrane region" description="Helical" evidence="1">
    <location>
        <begin position="9"/>
        <end position="29"/>
    </location>
</feature>
<evidence type="ECO:0000313" key="2">
    <source>
        <dbReference type="EMBL" id="SHJ71152.1"/>
    </source>
</evidence>
<dbReference type="AlphaFoldDB" id="A0A1M6LJ17"/>
<keyword evidence="1" id="KW-0812">Transmembrane</keyword>
<evidence type="ECO:0000313" key="3">
    <source>
        <dbReference type="Proteomes" id="UP000184052"/>
    </source>
</evidence>
<sequence length="65" mass="7582">MKITKTEKIWLLVVTAFYLLYNLPYVPAYGDSRAMFLHAGLTIIPIWISVYVGLGRVYKIYKLKK</sequence>
<organism evidence="2 3">
    <name type="scientific">Dethiosulfatibacter aminovorans DSM 17477</name>
    <dbReference type="NCBI Taxonomy" id="1121476"/>
    <lineage>
        <taxon>Bacteria</taxon>
        <taxon>Bacillati</taxon>
        <taxon>Bacillota</taxon>
        <taxon>Tissierellia</taxon>
        <taxon>Dethiosulfatibacter</taxon>
    </lineage>
</organism>
<name>A0A1M6LJ17_9FIRM</name>
<dbReference type="OrthoDB" id="2086457at2"/>
<keyword evidence="3" id="KW-1185">Reference proteome</keyword>
<gene>
    <name evidence="2" type="ORF">SAMN02745751_03194</name>
</gene>
<proteinExistence type="predicted"/>
<dbReference type="STRING" id="1121476.SAMN02745751_03194"/>
<protein>
    <submittedName>
        <fullName evidence="2">Uncharacterized protein</fullName>
    </submittedName>
</protein>